<dbReference type="Pfam" id="PF03009">
    <property type="entry name" value="GDPD"/>
    <property type="match status" value="1"/>
</dbReference>
<proteinExistence type="predicted"/>
<dbReference type="Gene3D" id="3.20.20.190">
    <property type="entry name" value="Phosphatidylinositol (PI) phosphodiesterase"/>
    <property type="match status" value="1"/>
</dbReference>
<accession>A0A841RR82</accession>
<dbReference type="InterPro" id="IPR030395">
    <property type="entry name" value="GP_PDE_dom"/>
</dbReference>
<dbReference type="Proteomes" id="UP000572212">
    <property type="component" value="Unassembled WGS sequence"/>
</dbReference>
<dbReference type="PROSITE" id="PS51704">
    <property type="entry name" value="GP_PDE"/>
    <property type="match status" value="1"/>
</dbReference>
<dbReference type="AlphaFoldDB" id="A0A841RR82"/>
<dbReference type="GO" id="GO:0006629">
    <property type="term" value="P:lipid metabolic process"/>
    <property type="evidence" value="ECO:0007669"/>
    <property type="project" value="InterPro"/>
</dbReference>
<evidence type="ECO:0000313" key="3">
    <source>
        <dbReference type="Proteomes" id="UP000572212"/>
    </source>
</evidence>
<keyword evidence="3" id="KW-1185">Reference proteome</keyword>
<organism evidence="2 3">
    <name type="scientific">Gracilibacillus halotolerans</name>
    <dbReference type="NCBI Taxonomy" id="74386"/>
    <lineage>
        <taxon>Bacteria</taxon>
        <taxon>Bacillati</taxon>
        <taxon>Bacillota</taxon>
        <taxon>Bacilli</taxon>
        <taxon>Bacillales</taxon>
        <taxon>Bacillaceae</taxon>
        <taxon>Gracilibacillus</taxon>
    </lineage>
</organism>
<dbReference type="PANTHER" id="PTHR46211">
    <property type="entry name" value="GLYCEROPHOSPHORYL DIESTER PHOSPHODIESTERASE"/>
    <property type="match status" value="1"/>
</dbReference>
<dbReference type="PANTHER" id="PTHR46211:SF14">
    <property type="entry name" value="GLYCEROPHOSPHODIESTER PHOSPHODIESTERASE"/>
    <property type="match status" value="1"/>
</dbReference>
<dbReference type="EC" id="3.1.4.46" evidence="2"/>
<sequence length="251" mass="28546">MTKIYGHRGSKGNYPENTLLGFQKAIEQGVEGLEIDVHLTKDGEIVVIHDETLSRTTDGEGAIKDCTLAEIQQLSAGNKFQHFAKYESTWNQEKVPTLQEVMQLLDGTDIELNIELKTYIHTYPGIEERLLSEVQRYAPNRKIIYSSFHLPTLFRLKQLDSNADIAWLLQDHVPHLADYMTTFQLEGFHLDKDLMLDADVVMSKQLASYTRVWTVNKEEEINQLLQLGVEAIITDYPEIAVAAKQSIIGVK</sequence>
<dbReference type="SUPFAM" id="SSF51695">
    <property type="entry name" value="PLC-like phosphodiesterases"/>
    <property type="match status" value="1"/>
</dbReference>
<name>A0A841RR82_9BACI</name>
<evidence type="ECO:0000259" key="1">
    <source>
        <dbReference type="PROSITE" id="PS51704"/>
    </source>
</evidence>
<reference evidence="2 3" key="1">
    <citation type="submission" date="2020-08" db="EMBL/GenBank/DDBJ databases">
        <title>Genomic Encyclopedia of Type Strains, Phase IV (KMG-IV): sequencing the most valuable type-strain genomes for metagenomic binning, comparative biology and taxonomic classification.</title>
        <authorList>
            <person name="Goeker M."/>
        </authorList>
    </citation>
    <scope>NUCLEOTIDE SEQUENCE [LARGE SCALE GENOMIC DNA]</scope>
    <source>
        <strain evidence="2 3">DSM 11805</strain>
    </source>
</reference>
<dbReference type="CDD" id="cd08563">
    <property type="entry name" value="GDPD_TtGDE_like"/>
    <property type="match status" value="1"/>
</dbReference>
<dbReference type="RefSeq" id="WP_184248635.1">
    <property type="nucleotide sequence ID" value="NZ_BAAACU010000029.1"/>
</dbReference>
<evidence type="ECO:0000313" key="2">
    <source>
        <dbReference type="EMBL" id="MBB6513444.1"/>
    </source>
</evidence>
<feature type="domain" description="GP-PDE" evidence="1">
    <location>
        <begin position="2"/>
        <end position="244"/>
    </location>
</feature>
<dbReference type="GO" id="GO:0008889">
    <property type="term" value="F:glycerophosphodiester phosphodiesterase activity"/>
    <property type="evidence" value="ECO:0007669"/>
    <property type="project" value="UniProtKB-EC"/>
</dbReference>
<keyword evidence="2" id="KW-0378">Hydrolase</keyword>
<protein>
    <submittedName>
        <fullName evidence="2">Glycerophosphoryl diester phosphodiesterase</fullName>
        <ecNumber evidence="2">3.1.4.46</ecNumber>
    </submittedName>
</protein>
<dbReference type="InterPro" id="IPR017946">
    <property type="entry name" value="PLC-like_Pdiesterase_TIM-brl"/>
</dbReference>
<dbReference type="EMBL" id="JACHON010000012">
    <property type="protein sequence ID" value="MBB6513444.1"/>
    <property type="molecule type" value="Genomic_DNA"/>
</dbReference>
<comment type="caution">
    <text evidence="2">The sequence shown here is derived from an EMBL/GenBank/DDBJ whole genome shotgun (WGS) entry which is preliminary data.</text>
</comment>
<gene>
    <name evidence="2" type="ORF">GGQ92_002256</name>
</gene>